<organism evidence="2 3">
    <name type="scientific">Maribacter aquimaris</name>
    <dbReference type="NCBI Taxonomy" id="2737171"/>
    <lineage>
        <taxon>Bacteria</taxon>
        <taxon>Pseudomonadati</taxon>
        <taxon>Bacteroidota</taxon>
        <taxon>Flavobacteriia</taxon>
        <taxon>Flavobacteriales</taxon>
        <taxon>Flavobacteriaceae</taxon>
        <taxon>Maribacter</taxon>
    </lineage>
</organism>
<dbReference type="PANTHER" id="PTHR46361">
    <property type="entry name" value="ELECTRON CARRIER/ PROTEIN DISULFIDE OXIDOREDUCTASE"/>
    <property type="match status" value="1"/>
</dbReference>
<dbReference type="Proteomes" id="UP001166021">
    <property type="component" value="Unassembled WGS sequence"/>
</dbReference>
<dbReference type="InterPro" id="IPR006869">
    <property type="entry name" value="DUF547"/>
</dbReference>
<evidence type="ECO:0000313" key="3">
    <source>
        <dbReference type="Proteomes" id="UP001166021"/>
    </source>
</evidence>
<dbReference type="EMBL" id="JABTCF010000002">
    <property type="protein sequence ID" value="MBD0777168.1"/>
    <property type="molecule type" value="Genomic_DNA"/>
</dbReference>
<proteinExistence type="predicted"/>
<feature type="domain" description="DUF547" evidence="1">
    <location>
        <begin position="84"/>
        <end position="188"/>
    </location>
</feature>
<name>A0ABR7V1Z0_9FLAO</name>
<evidence type="ECO:0000259" key="1">
    <source>
        <dbReference type="Pfam" id="PF04784"/>
    </source>
</evidence>
<dbReference type="PANTHER" id="PTHR46361:SF3">
    <property type="entry name" value="ELECTRON CARRIER_ PROTEIN DISULFIDE OXIDOREDUCTASE"/>
    <property type="match status" value="1"/>
</dbReference>
<dbReference type="Pfam" id="PF04784">
    <property type="entry name" value="DUF547"/>
    <property type="match status" value="1"/>
</dbReference>
<dbReference type="RefSeq" id="WP_188242699.1">
    <property type="nucleotide sequence ID" value="NZ_JABTCF010000002.1"/>
</dbReference>
<comment type="caution">
    <text evidence="2">The sequence shown here is derived from an EMBL/GenBank/DDBJ whole genome shotgun (WGS) entry which is preliminary data.</text>
</comment>
<sequence>MMIKLKYILGITLPFFLLLNCFGQKPSRATLDSSVETVDHTPWDILLKKHVDENGNVDYKGFVADSDQLRNYLEYLSQNPIAHSASKEEQLAYHINLYNAGTVQLIVDNYPLESIKDIFRPWGKDRLKIGVDSFSLGEIEHDILREMDEPRIHFAINCASYSCPKLLNRAYSAKELEGQLKKATFDFINDTTKNKISQNAVALSKIFKWYGDDFTTKKSLIDYLNKYVDIEISQNAEIDFLTYDWSLNEKR</sequence>
<protein>
    <submittedName>
        <fullName evidence="2">DUF547 domain-containing protein</fullName>
    </submittedName>
</protein>
<accession>A0ABR7V1Z0</accession>
<reference evidence="2" key="1">
    <citation type="submission" date="2020-05" db="EMBL/GenBank/DDBJ databases">
        <title>The draft genome sequence of Maribacter sp. ANRC-HE7.</title>
        <authorList>
            <person name="Mu L."/>
        </authorList>
    </citation>
    <scope>NUCLEOTIDE SEQUENCE</scope>
    <source>
        <strain evidence="2">ANRC-HE7</strain>
    </source>
</reference>
<keyword evidence="3" id="KW-1185">Reference proteome</keyword>
<gene>
    <name evidence="2" type="ORF">HPE56_05115</name>
</gene>
<evidence type="ECO:0000313" key="2">
    <source>
        <dbReference type="EMBL" id="MBD0777168.1"/>
    </source>
</evidence>